<sequence>MAEVAPKSVLYCKICSWPPEYCEFGSSFKRCQAWLQENNEDLYNQLYSNANLSNQLSSLSIEKEAKLSADLEKKQAKEEAKAEKELAKKLMSKITIKRIERNKRKHIISISGMEVLEMDLKKICKTFANKFATGSTVQKNAEGKNDILIQGDVSDEAKEIIEKLLTEQGLKDVKIEQVDDKKIKKKQAAQTQTK</sequence>
<evidence type="ECO:0000256" key="4">
    <source>
        <dbReference type="ARBA" id="ARBA00022980"/>
    </source>
</evidence>
<organism evidence="8 9">
    <name type="scientific">Candida verbasci</name>
    <dbReference type="NCBI Taxonomy" id="1227364"/>
    <lineage>
        <taxon>Eukaryota</taxon>
        <taxon>Fungi</taxon>
        <taxon>Dikarya</taxon>
        <taxon>Ascomycota</taxon>
        <taxon>Saccharomycotina</taxon>
        <taxon>Pichiomycetes</taxon>
        <taxon>Debaryomycetaceae</taxon>
        <taxon>Candida/Lodderomyces clade</taxon>
        <taxon>Candida</taxon>
    </lineage>
</organism>
<keyword evidence="4 5" id="KW-0689">Ribosomal protein</keyword>
<evidence type="ECO:0000259" key="7">
    <source>
        <dbReference type="PROSITE" id="PS50296"/>
    </source>
</evidence>
<dbReference type="GO" id="GO:0005737">
    <property type="term" value="C:cytoplasm"/>
    <property type="evidence" value="ECO:0007669"/>
    <property type="project" value="UniProtKB-SubCell"/>
</dbReference>
<dbReference type="Gene3D" id="3.30.780.10">
    <property type="entry name" value="SUI1-like domain"/>
    <property type="match status" value="1"/>
</dbReference>
<comment type="caution">
    <text evidence="8">The sequence shown here is derived from an EMBL/GenBank/DDBJ whole genome shotgun (WGS) entry which is preliminary data.</text>
</comment>
<protein>
    <recommendedName>
        <fullName evidence="3 5">Translation machinery-associated protein 22</fullName>
    </recommendedName>
</protein>
<gene>
    <name evidence="8" type="ORF">CANVERA_P4051</name>
</gene>
<evidence type="ECO:0000256" key="3">
    <source>
        <dbReference type="ARBA" id="ARBA00020058"/>
    </source>
</evidence>
<evidence type="ECO:0000256" key="5">
    <source>
        <dbReference type="RuleBase" id="RU361273"/>
    </source>
</evidence>
<dbReference type="InterPro" id="IPR046447">
    <property type="entry name" value="DENR_C"/>
</dbReference>
<dbReference type="InterPro" id="IPR036877">
    <property type="entry name" value="SUI1_dom_sf"/>
</dbReference>
<dbReference type="GO" id="GO:0003743">
    <property type="term" value="F:translation initiation factor activity"/>
    <property type="evidence" value="ECO:0007669"/>
    <property type="project" value="InterPro"/>
</dbReference>
<evidence type="ECO:0000313" key="8">
    <source>
        <dbReference type="EMBL" id="CAI5759540.1"/>
    </source>
</evidence>
<dbReference type="PANTHER" id="PTHR12789">
    <property type="entry name" value="DENSITY-REGULATED PROTEIN HOMOLOG"/>
    <property type="match status" value="1"/>
</dbReference>
<dbReference type="InterPro" id="IPR001950">
    <property type="entry name" value="SUI1"/>
</dbReference>
<dbReference type="SUPFAM" id="SSF55159">
    <property type="entry name" value="eIF1-like"/>
    <property type="match status" value="1"/>
</dbReference>
<evidence type="ECO:0000256" key="2">
    <source>
        <dbReference type="ARBA" id="ARBA00011742"/>
    </source>
</evidence>
<feature type="domain" description="SUI1" evidence="7">
    <location>
        <begin position="94"/>
        <end position="165"/>
    </location>
</feature>
<dbReference type="NCBIfam" id="TIGR01159">
    <property type="entry name" value="DRP1"/>
    <property type="match status" value="1"/>
</dbReference>
<keyword evidence="6" id="KW-0175">Coiled coil</keyword>
<dbReference type="Pfam" id="PF01253">
    <property type="entry name" value="SUI1"/>
    <property type="match status" value="1"/>
</dbReference>
<dbReference type="AlphaFoldDB" id="A0A9W4U051"/>
<accession>A0A9W4U051</accession>
<name>A0A9W4U051_9ASCO</name>
<reference evidence="8" key="1">
    <citation type="submission" date="2022-12" db="EMBL/GenBank/DDBJ databases">
        <authorList>
            <person name="Brejova B."/>
        </authorList>
    </citation>
    <scope>NUCLEOTIDE SEQUENCE</scope>
</reference>
<keyword evidence="9" id="KW-1185">Reference proteome</keyword>
<dbReference type="InterPro" id="IPR005873">
    <property type="entry name" value="DENR_eukaryotes"/>
</dbReference>
<dbReference type="GO" id="GO:0005840">
    <property type="term" value="C:ribosome"/>
    <property type="evidence" value="ECO:0007669"/>
    <property type="project" value="UniProtKB-KW"/>
</dbReference>
<dbReference type="EMBL" id="CANTUO010000004">
    <property type="protein sequence ID" value="CAI5759540.1"/>
    <property type="molecule type" value="Genomic_DNA"/>
</dbReference>
<feature type="coiled-coil region" evidence="6">
    <location>
        <begin position="68"/>
        <end position="97"/>
    </location>
</feature>
<dbReference type="PANTHER" id="PTHR12789:SF0">
    <property type="entry name" value="DENSITY-REGULATED PROTEIN"/>
    <property type="match status" value="1"/>
</dbReference>
<dbReference type="InterPro" id="IPR050318">
    <property type="entry name" value="DENR/SUI1_TIF"/>
</dbReference>
<dbReference type="Proteomes" id="UP001152885">
    <property type="component" value="Unassembled WGS sequence"/>
</dbReference>
<comment type="similarity">
    <text evidence="1 5">Belongs to the DENR family.</text>
</comment>
<dbReference type="GO" id="GO:1990904">
    <property type="term" value="C:ribonucleoprotein complex"/>
    <property type="evidence" value="ECO:0007669"/>
    <property type="project" value="UniProtKB-KW"/>
</dbReference>
<evidence type="ECO:0000256" key="6">
    <source>
        <dbReference type="SAM" id="Coils"/>
    </source>
</evidence>
<dbReference type="InterPro" id="IPR048517">
    <property type="entry name" value="DENR_N"/>
</dbReference>
<evidence type="ECO:0000256" key="1">
    <source>
        <dbReference type="ARBA" id="ARBA00007514"/>
    </source>
</evidence>
<comment type="domain">
    <text evidence="5">The SUI1 domain may be involved in RNA binding.</text>
</comment>
<keyword evidence="5" id="KW-0687">Ribonucleoprotein</keyword>
<keyword evidence="5" id="KW-0963">Cytoplasm</keyword>
<dbReference type="Pfam" id="PF21023">
    <property type="entry name" value="DENR_N"/>
    <property type="match status" value="1"/>
</dbReference>
<proteinExistence type="inferred from homology"/>
<evidence type="ECO:0000313" key="9">
    <source>
        <dbReference type="Proteomes" id="UP001152885"/>
    </source>
</evidence>
<dbReference type="GO" id="GO:0001731">
    <property type="term" value="P:formation of translation preinitiation complex"/>
    <property type="evidence" value="ECO:0007669"/>
    <property type="project" value="TreeGrafter"/>
</dbReference>
<comment type="subcellular location">
    <subcellularLocation>
        <location evidence="5">Cytoplasm</location>
    </subcellularLocation>
</comment>
<comment type="subunit">
    <text evidence="2 5">Interacts with the 40S ribosomal subunit.</text>
</comment>
<dbReference type="OrthoDB" id="277199at2759"/>
<dbReference type="PROSITE" id="PS50296">
    <property type="entry name" value="SUI1"/>
    <property type="match status" value="1"/>
</dbReference>
<dbReference type="CDD" id="cd11607">
    <property type="entry name" value="DENR_C"/>
    <property type="match status" value="1"/>
</dbReference>
<dbReference type="GO" id="GO:0002188">
    <property type="term" value="P:translation reinitiation"/>
    <property type="evidence" value="ECO:0007669"/>
    <property type="project" value="TreeGrafter"/>
</dbReference>
<dbReference type="GO" id="GO:0003729">
    <property type="term" value="F:mRNA binding"/>
    <property type="evidence" value="ECO:0007669"/>
    <property type="project" value="TreeGrafter"/>
</dbReference>